<comment type="cofactor">
    <cofactor evidence="5">
        <name>pyridoxal 5'-phosphate</name>
        <dbReference type="ChEBI" id="CHEBI:597326"/>
    </cofactor>
</comment>
<dbReference type="PROSITE" id="PS51340">
    <property type="entry name" value="MOSC"/>
    <property type="match status" value="1"/>
</dbReference>
<dbReference type="Pfam" id="PF03473">
    <property type="entry name" value="MOSC"/>
    <property type="match status" value="1"/>
</dbReference>
<organism evidence="7 8">
    <name type="scientific">Hypothenemus hampei</name>
    <name type="common">Coffee berry borer</name>
    <dbReference type="NCBI Taxonomy" id="57062"/>
    <lineage>
        <taxon>Eukaryota</taxon>
        <taxon>Metazoa</taxon>
        <taxon>Ecdysozoa</taxon>
        <taxon>Arthropoda</taxon>
        <taxon>Hexapoda</taxon>
        <taxon>Insecta</taxon>
        <taxon>Pterygota</taxon>
        <taxon>Neoptera</taxon>
        <taxon>Endopterygota</taxon>
        <taxon>Coleoptera</taxon>
        <taxon>Polyphaga</taxon>
        <taxon>Cucujiformia</taxon>
        <taxon>Curculionidae</taxon>
        <taxon>Scolytinae</taxon>
        <taxon>Hypothenemus</taxon>
    </lineage>
</organism>
<name>A0ABD1F0U2_HYPHA</name>
<dbReference type="InterPro" id="IPR015421">
    <property type="entry name" value="PyrdxlP-dep_Trfase_major"/>
</dbReference>
<evidence type="ECO:0000256" key="4">
    <source>
        <dbReference type="ARBA" id="ARBA00050843"/>
    </source>
</evidence>
<feature type="active site" evidence="5">
    <location>
        <position position="389"/>
    </location>
</feature>
<keyword evidence="2 5" id="KW-0663">Pyridoxal phosphate</keyword>
<dbReference type="EC" id="2.8.1.9" evidence="5"/>
<comment type="caution">
    <text evidence="7">The sequence shown here is derived from an EMBL/GenBank/DDBJ whole genome shotgun (WGS) entry which is preliminary data.</text>
</comment>
<gene>
    <name evidence="5" type="primary">mal</name>
    <name evidence="7" type="ORF">ABEB36_003701</name>
</gene>
<evidence type="ECO:0000256" key="5">
    <source>
        <dbReference type="HAMAP-Rule" id="MF_03050"/>
    </source>
</evidence>
<proteinExistence type="inferred from homology"/>
<feature type="modified residue" description="N6-(pyridoxal phosphate)lysine" evidence="5">
    <location>
        <position position="229"/>
    </location>
</feature>
<dbReference type="SUPFAM" id="SSF53383">
    <property type="entry name" value="PLP-dependent transferases"/>
    <property type="match status" value="1"/>
</dbReference>
<accession>A0ABD1F0U2</accession>
<dbReference type="EMBL" id="JBDJPC010000003">
    <property type="protein sequence ID" value="KAL1508878.1"/>
    <property type="molecule type" value="Genomic_DNA"/>
</dbReference>
<dbReference type="Proteomes" id="UP001566132">
    <property type="component" value="Unassembled WGS sequence"/>
</dbReference>
<dbReference type="SUPFAM" id="SSF50800">
    <property type="entry name" value="PK beta-barrel domain-like"/>
    <property type="match status" value="1"/>
</dbReference>
<evidence type="ECO:0000256" key="1">
    <source>
        <dbReference type="ARBA" id="ARBA00022679"/>
    </source>
</evidence>
<dbReference type="InterPro" id="IPR005303">
    <property type="entry name" value="MOCOS_middle"/>
</dbReference>
<dbReference type="Pfam" id="PF00266">
    <property type="entry name" value="Aminotran_5"/>
    <property type="match status" value="1"/>
</dbReference>
<comment type="function">
    <text evidence="5">Sulfurates the molybdenum cofactor. Sulfation of molybdenum is essential for xanthine dehydrogenase (XDH) and aldehyde oxidase (ADO) enzymes in which molybdenum cofactor is liganded by 1 oxygen and 1 sulfur atom in active form.</text>
</comment>
<comment type="catalytic activity">
    <reaction evidence="4 5">
        <text>Mo-molybdopterin + L-cysteine + AH2 = thio-Mo-molybdopterin + L-alanine + A + H2O</text>
        <dbReference type="Rhea" id="RHEA:42636"/>
        <dbReference type="ChEBI" id="CHEBI:13193"/>
        <dbReference type="ChEBI" id="CHEBI:15377"/>
        <dbReference type="ChEBI" id="CHEBI:17499"/>
        <dbReference type="ChEBI" id="CHEBI:35235"/>
        <dbReference type="ChEBI" id="CHEBI:57972"/>
        <dbReference type="ChEBI" id="CHEBI:71302"/>
        <dbReference type="ChEBI" id="CHEBI:82685"/>
        <dbReference type="EC" id="2.8.1.9"/>
    </reaction>
</comment>
<dbReference type="Gene3D" id="3.40.640.10">
    <property type="entry name" value="Type I PLP-dependent aspartate aminotransferase-like (Major domain)"/>
    <property type="match status" value="1"/>
</dbReference>
<evidence type="ECO:0000259" key="6">
    <source>
        <dbReference type="PROSITE" id="PS51340"/>
    </source>
</evidence>
<dbReference type="PANTHER" id="PTHR14237:SF80">
    <property type="entry name" value="MOLYBDENUM COFACTOR SULFURASE"/>
    <property type="match status" value="1"/>
</dbReference>
<dbReference type="InterPro" id="IPR011037">
    <property type="entry name" value="Pyrv_Knase-like_insert_dom_sf"/>
</dbReference>
<dbReference type="InterPro" id="IPR015422">
    <property type="entry name" value="PyrdxlP-dep_Trfase_small"/>
</dbReference>
<evidence type="ECO:0000313" key="8">
    <source>
        <dbReference type="Proteomes" id="UP001566132"/>
    </source>
</evidence>
<keyword evidence="1 5" id="KW-0808">Transferase</keyword>
<dbReference type="GO" id="GO:0008265">
    <property type="term" value="F:molybdenum cofactor sulfurtransferase activity"/>
    <property type="evidence" value="ECO:0007669"/>
    <property type="project" value="UniProtKB-UniRule"/>
</dbReference>
<dbReference type="GO" id="GO:0030151">
    <property type="term" value="F:molybdenum ion binding"/>
    <property type="evidence" value="ECO:0007669"/>
    <property type="project" value="UniProtKB-UniRule"/>
</dbReference>
<dbReference type="Pfam" id="PF03476">
    <property type="entry name" value="MOSC_N"/>
    <property type="match status" value="1"/>
</dbReference>
<comment type="similarity">
    <text evidence="5">Belongs to the class-V pyridoxal-phosphate-dependent aminotransferase family. MOCOS subfamily.</text>
</comment>
<dbReference type="GO" id="GO:0006777">
    <property type="term" value="P:Mo-molybdopterin cofactor biosynthetic process"/>
    <property type="evidence" value="ECO:0007669"/>
    <property type="project" value="UniProtKB-UniRule"/>
</dbReference>
<dbReference type="GO" id="GO:0030170">
    <property type="term" value="F:pyridoxal phosphate binding"/>
    <property type="evidence" value="ECO:0007669"/>
    <property type="project" value="UniProtKB-UniRule"/>
</dbReference>
<protein>
    <recommendedName>
        <fullName evidence="5">Molybdenum cofactor sulfurase</fullName>
        <shortName evidence="5">MCS</shortName>
        <shortName evidence="5">MOS</shortName>
        <shortName evidence="5">MoCo sulfurase</shortName>
        <ecNumber evidence="5">2.8.1.9</ecNumber>
    </recommendedName>
    <alternativeName>
        <fullName evidence="5">Molybdenum cofactor sulfurtransferase</fullName>
    </alternativeName>
    <alternativeName>
        <fullName evidence="5">Protein maroon-like</fullName>
        <shortName evidence="5">Ma-l</shortName>
    </alternativeName>
</protein>
<dbReference type="HAMAP" id="MF_03050">
    <property type="entry name" value="MOCOS"/>
    <property type="match status" value="1"/>
</dbReference>
<reference evidence="7 8" key="1">
    <citation type="submission" date="2024-05" db="EMBL/GenBank/DDBJ databases">
        <title>Genetic variation in Jamaican populations of the coffee berry borer (Hypothenemus hampei).</title>
        <authorList>
            <person name="Errbii M."/>
            <person name="Myrie A."/>
        </authorList>
    </citation>
    <scope>NUCLEOTIDE SEQUENCE [LARGE SCALE GENOMIC DNA]</scope>
    <source>
        <strain evidence="7">JA-Hopewell-2020-01-JO</strain>
        <tissue evidence="7">Whole body</tissue>
    </source>
</reference>
<dbReference type="PANTHER" id="PTHR14237">
    <property type="entry name" value="MOLYBDOPTERIN COFACTOR SULFURASE MOSC"/>
    <property type="match status" value="1"/>
</dbReference>
<feature type="domain" description="MOSC" evidence="6">
    <location>
        <begin position="611"/>
        <end position="765"/>
    </location>
</feature>
<dbReference type="InterPro" id="IPR000192">
    <property type="entry name" value="Aminotrans_V_dom"/>
</dbReference>
<keyword evidence="3 5" id="KW-0501">Molybdenum cofactor biosynthesis</keyword>
<dbReference type="FunFam" id="3.90.1150.10:FF:000079">
    <property type="entry name" value="Molybdenum cofactor sulfurase"/>
    <property type="match status" value="1"/>
</dbReference>
<dbReference type="SUPFAM" id="SSF141673">
    <property type="entry name" value="MOSC N-terminal domain-like"/>
    <property type="match status" value="1"/>
</dbReference>
<dbReference type="GO" id="GO:0016829">
    <property type="term" value="F:lyase activity"/>
    <property type="evidence" value="ECO:0007669"/>
    <property type="project" value="UniProtKB-UniRule"/>
</dbReference>
<evidence type="ECO:0000256" key="2">
    <source>
        <dbReference type="ARBA" id="ARBA00022898"/>
    </source>
</evidence>
<dbReference type="AlphaFoldDB" id="A0ABD1F0U2"/>
<keyword evidence="8" id="KW-1185">Reference proteome</keyword>
<dbReference type="Gene3D" id="3.90.1150.10">
    <property type="entry name" value="Aspartate Aminotransferase, domain 1"/>
    <property type="match status" value="1"/>
</dbReference>
<dbReference type="InterPro" id="IPR005302">
    <property type="entry name" value="MoCF_Sase_C"/>
</dbReference>
<dbReference type="InterPro" id="IPR028886">
    <property type="entry name" value="MoCo_sulfurase"/>
</dbReference>
<sequence>MKKRSVYSREQEKYIQSEFSRLKGTFYMDHAGAALYSDKQMENVLLDLQRNIYSNPHAHNTSSNNTQDAIDLIRFKVLSFFNTTQEEYSVIFTSGATHALKLVAESFNFNGGTLVYLEDNHTSVLGMRKLVDKFRELKVADAFNLLSSKRRLMKSSSGNGENCLFVYPAESNFAGTKFPLSWIESVKKMYLKDPASKWYTLLDATCFVATNQLDLNQYKPDFVTISFYKIFGYPTGLGALIVKRSSEEVLRKKYLGGGTVLMALSSQNVMIPRPNIHERFEDGTINFLSIISLTHGFETLCRLQLNPNLISRHTFNIAKYIHENLSELRHSNGKSVAVLYGDSKFESIENQGGIINFNLKRPNGDYVGFAEVLHIANLHKIYLRTGCFCNPGACQKFLQLSAEDVKTHYEAGHVCGDQNDLVNGYPTGSVRISFGYMSTYEDADTFISMIHSCFVSKSLFTENISLKSGNVLINQTSTTPYTEITGRLVKVFLYPVKSCAAFEVKNMWKLTKLGLKYDRRWMIVNASGSCVSQKQIKSLCTLKPTLDFTVNKLRLTVKDSEIEVPLEVTEETSNEGYICNSKVCGDRIQGIDCGTKVAEWLSEKFNNPGLRLLRQIEFTHNTSGRSSKEGKKILSLANNAEYLLINLSTVQWLRDRIPREDIIHHSIESILLRFRANFIVDFAKPFVENDLAILCFNDVSFNFSGQCTRCQMICIDQETGEISKEPLQTLSRELEGKMRFGIYLSPRNLDIESVIIECGCSVTGYINDKT</sequence>
<dbReference type="InterPro" id="IPR015424">
    <property type="entry name" value="PyrdxlP-dep_Trfase"/>
</dbReference>
<evidence type="ECO:0000313" key="7">
    <source>
        <dbReference type="EMBL" id="KAL1508878.1"/>
    </source>
</evidence>
<evidence type="ECO:0000256" key="3">
    <source>
        <dbReference type="ARBA" id="ARBA00023150"/>
    </source>
</evidence>